<protein>
    <recommendedName>
        <fullName evidence="3">Glycosyltransferase</fullName>
    </recommendedName>
</protein>
<comment type="caution">
    <text evidence="1">The sequence shown here is derived from an EMBL/GenBank/DDBJ whole genome shotgun (WGS) entry which is preliminary data.</text>
</comment>
<evidence type="ECO:0000313" key="2">
    <source>
        <dbReference type="Proteomes" id="UP001245285"/>
    </source>
</evidence>
<evidence type="ECO:0008006" key="3">
    <source>
        <dbReference type="Google" id="ProtNLM"/>
    </source>
</evidence>
<dbReference type="Proteomes" id="UP001245285">
    <property type="component" value="Unassembled WGS sequence"/>
</dbReference>
<dbReference type="Gene3D" id="3.90.550.10">
    <property type="entry name" value="Spore Coat Polysaccharide Biosynthesis Protein SpsA, Chain A"/>
    <property type="match status" value="1"/>
</dbReference>
<reference evidence="1 2" key="1">
    <citation type="submission" date="2023-09" db="EMBL/GenBank/DDBJ databases">
        <authorList>
            <person name="Rey-Velasco X."/>
        </authorList>
    </citation>
    <scope>NUCLEOTIDE SEQUENCE [LARGE SCALE GENOMIC DNA]</scope>
    <source>
        <strain evidence="1 2">F260</strain>
    </source>
</reference>
<evidence type="ECO:0000313" key="1">
    <source>
        <dbReference type="EMBL" id="MDT0646261.1"/>
    </source>
</evidence>
<dbReference type="EMBL" id="JAVRHO010000007">
    <property type="protein sequence ID" value="MDT0646261.1"/>
    <property type="molecule type" value="Genomic_DNA"/>
</dbReference>
<dbReference type="SUPFAM" id="SSF53448">
    <property type="entry name" value="Nucleotide-diphospho-sugar transferases"/>
    <property type="match status" value="1"/>
</dbReference>
<gene>
    <name evidence="1" type="ORF">RM545_06130</name>
</gene>
<proteinExistence type="predicted"/>
<sequence>MNLQASLSYRLVPVYEKLVQLKFSSVLKKEYGHSNKFELRFFCGKNQATLLKYSLLSILKADKKLPHIQIFSDGSLTEDHLPLPILEKFNGYSLVELPELMMEFHSRKYLMMYSHLPMIKKYMVLFYKSKYEYVVYADTDILWFSSIQEMVNEMGENKLTMCYDYMYGYDEQLLEACSWKDMKKKPPLNAGVVIIKNNFANGVGFAEKILQKSQVEGGHWTEQTMIARQVLDLKSEIIPEKRIMCSVKDKYHLFPIKNMYKKLGARHFVTPVRHLFWRDLFWKI</sequence>
<dbReference type="RefSeq" id="WP_311494436.1">
    <property type="nucleotide sequence ID" value="NZ_JAVRHO010000007.1"/>
</dbReference>
<organism evidence="1 2">
    <name type="scientific">Autumnicola lenta</name>
    <dbReference type="NCBI Taxonomy" id="3075593"/>
    <lineage>
        <taxon>Bacteria</taxon>
        <taxon>Pseudomonadati</taxon>
        <taxon>Bacteroidota</taxon>
        <taxon>Flavobacteriia</taxon>
        <taxon>Flavobacteriales</taxon>
        <taxon>Flavobacteriaceae</taxon>
        <taxon>Autumnicola</taxon>
    </lineage>
</organism>
<dbReference type="InterPro" id="IPR029044">
    <property type="entry name" value="Nucleotide-diphossugar_trans"/>
</dbReference>
<keyword evidence="2" id="KW-1185">Reference proteome</keyword>
<accession>A0ABU3CIZ4</accession>
<name>A0ABU3CIZ4_9FLAO</name>